<reference evidence="1" key="1">
    <citation type="submission" date="2020-04" db="EMBL/GenBank/DDBJ databases">
        <authorList>
            <person name="Alioto T."/>
            <person name="Alioto T."/>
            <person name="Gomez Garrido J."/>
        </authorList>
    </citation>
    <scope>NUCLEOTIDE SEQUENCE</scope>
    <source>
        <strain evidence="1">A484AB</strain>
    </source>
</reference>
<gene>
    <name evidence="1" type="ORF">PACLA_8A004718</name>
</gene>
<sequence>MGPMSMFPSFPHSITFEESRELKIIATPVDDSAEIYTITHNRQEYGVMKTEDATISATIQLVAAADGVDLGADQVVVPISYPLRFGWKTKEVYVNGDLINPTSTHESDLEYVNYLLTQTPTGYKDNRVNLHDAGGGLVNSGGHKRWLAYSQSGEVICGDHLDILGHNKRYVPSSYDMKIVLHRLEKTKFLFGTTQHCTDAKVLIKNLKLTIPMMKPVQQLSDAINDIMIQKAEECKFYVTHYRFAAKPLAIGAQYVQFSDIFDGTQPTRMICYQKSQTRYNGHHQHNHNRLISIILWSKSTRLMSYRPSAMPKSRI</sequence>
<comment type="caution">
    <text evidence="1">The sequence shown here is derived from an EMBL/GenBank/DDBJ whole genome shotgun (WGS) entry which is preliminary data.</text>
</comment>
<protein>
    <submittedName>
        <fullName evidence="1">Uncharacterized protein</fullName>
    </submittedName>
</protein>
<dbReference type="AlphaFoldDB" id="A0A7D9JRX8"/>
<dbReference type="Proteomes" id="UP001152795">
    <property type="component" value="Unassembled WGS sequence"/>
</dbReference>
<dbReference type="EMBL" id="CACRXK020020949">
    <property type="protein sequence ID" value="CAB4035329.1"/>
    <property type="molecule type" value="Genomic_DNA"/>
</dbReference>
<name>A0A7D9JRX8_PARCT</name>
<accession>A0A7D9JRX8</accession>
<proteinExistence type="predicted"/>
<keyword evidence="2" id="KW-1185">Reference proteome</keyword>
<evidence type="ECO:0000313" key="2">
    <source>
        <dbReference type="Proteomes" id="UP001152795"/>
    </source>
</evidence>
<evidence type="ECO:0000313" key="1">
    <source>
        <dbReference type="EMBL" id="CAB4035329.1"/>
    </source>
</evidence>
<organism evidence="1 2">
    <name type="scientific">Paramuricea clavata</name>
    <name type="common">Red gorgonian</name>
    <name type="synonym">Violescent sea-whip</name>
    <dbReference type="NCBI Taxonomy" id="317549"/>
    <lineage>
        <taxon>Eukaryota</taxon>
        <taxon>Metazoa</taxon>
        <taxon>Cnidaria</taxon>
        <taxon>Anthozoa</taxon>
        <taxon>Octocorallia</taxon>
        <taxon>Malacalcyonacea</taxon>
        <taxon>Plexauridae</taxon>
        <taxon>Paramuricea</taxon>
    </lineage>
</organism>